<feature type="compositionally biased region" description="Basic and acidic residues" evidence="1">
    <location>
        <begin position="92"/>
        <end position="112"/>
    </location>
</feature>
<feature type="transmembrane region" description="Helical" evidence="2">
    <location>
        <begin position="207"/>
        <end position="233"/>
    </location>
</feature>
<dbReference type="Proteomes" id="UP000436088">
    <property type="component" value="Unassembled WGS sequence"/>
</dbReference>
<gene>
    <name evidence="3" type="ORF">F3Y22_tig00001095pilonHSYRG00030</name>
</gene>
<keyword evidence="2" id="KW-0472">Membrane</keyword>
<keyword evidence="4" id="KW-1185">Reference proteome</keyword>
<feature type="compositionally biased region" description="Polar residues" evidence="1">
    <location>
        <begin position="135"/>
        <end position="148"/>
    </location>
</feature>
<feature type="region of interest" description="Disordered" evidence="1">
    <location>
        <begin position="131"/>
        <end position="164"/>
    </location>
</feature>
<comment type="caution">
    <text evidence="3">The sequence shown here is derived from an EMBL/GenBank/DDBJ whole genome shotgun (WGS) entry which is preliminary data.</text>
</comment>
<dbReference type="PANTHER" id="PTHR34379">
    <property type="entry name" value="OS07G0553800 PROTEIN"/>
    <property type="match status" value="1"/>
</dbReference>
<dbReference type="AlphaFoldDB" id="A0A6A3CZ08"/>
<keyword evidence="2" id="KW-1133">Transmembrane helix</keyword>
<protein>
    <submittedName>
        <fullName evidence="3">Uncharacterized protein</fullName>
    </submittedName>
</protein>
<evidence type="ECO:0000313" key="3">
    <source>
        <dbReference type="EMBL" id="KAE8733737.1"/>
    </source>
</evidence>
<keyword evidence="2" id="KW-0812">Transmembrane</keyword>
<name>A0A6A3CZ08_HIBSY</name>
<feature type="region of interest" description="Disordered" evidence="1">
    <location>
        <begin position="30"/>
        <end position="112"/>
    </location>
</feature>
<dbReference type="OrthoDB" id="1886721at2759"/>
<sequence length="251" mass="27957">MTSSSMAKPHQTNPRNSCFLGCFGFSVKKKSQKKNTLSVSWPRFRLSSRKSSTKMVPVNNTDKAEADHSKTKKKPDSNNSSSKPHKPSRGNSKGDHRRPPFTDQVARETPKEAKKAISVRFYSWISLFQSRAPKGSSSEPTRTGSSLPGSPMIKHKKTPTRLSHTVSLPVPERSQRAGSPRIHDPISLGQKNNKSIARFESVMSISIIMVTLITTVLWGRLCAILCTSAWLYVCPHFRTRSNSKKAPLKEP</sequence>
<evidence type="ECO:0000256" key="2">
    <source>
        <dbReference type="SAM" id="Phobius"/>
    </source>
</evidence>
<proteinExistence type="predicted"/>
<dbReference type="InterPro" id="IPR040411">
    <property type="entry name" value="At5g23160-like"/>
</dbReference>
<accession>A0A6A3CZ08</accession>
<reference evidence="3" key="1">
    <citation type="submission" date="2019-09" db="EMBL/GenBank/DDBJ databases">
        <title>Draft genome information of white flower Hibiscus syriacus.</title>
        <authorList>
            <person name="Kim Y.-M."/>
        </authorList>
    </citation>
    <scope>NUCLEOTIDE SEQUENCE [LARGE SCALE GENOMIC DNA]</scope>
    <source>
        <strain evidence="3">YM2019G1</strain>
    </source>
</reference>
<evidence type="ECO:0000256" key="1">
    <source>
        <dbReference type="SAM" id="MobiDB-lite"/>
    </source>
</evidence>
<dbReference type="EMBL" id="VEPZ02000091">
    <property type="protein sequence ID" value="KAE8733737.1"/>
    <property type="molecule type" value="Genomic_DNA"/>
</dbReference>
<evidence type="ECO:0000313" key="4">
    <source>
        <dbReference type="Proteomes" id="UP000436088"/>
    </source>
</evidence>
<organism evidence="3 4">
    <name type="scientific">Hibiscus syriacus</name>
    <name type="common">Rose of Sharon</name>
    <dbReference type="NCBI Taxonomy" id="106335"/>
    <lineage>
        <taxon>Eukaryota</taxon>
        <taxon>Viridiplantae</taxon>
        <taxon>Streptophyta</taxon>
        <taxon>Embryophyta</taxon>
        <taxon>Tracheophyta</taxon>
        <taxon>Spermatophyta</taxon>
        <taxon>Magnoliopsida</taxon>
        <taxon>eudicotyledons</taxon>
        <taxon>Gunneridae</taxon>
        <taxon>Pentapetalae</taxon>
        <taxon>rosids</taxon>
        <taxon>malvids</taxon>
        <taxon>Malvales</taxon>
        <taxon>Malvaceae</taxon>
        <taxon>Malvoideae</taxon>
        <taxon>Hibiscus</taxon>
    </lineage>
</organism>
<dbReference type="PANTHER" id="PTHR34379:SF3">
    <property type="entry name" value="PROTEIN, PUTATIVE-RELATED"/>
    <property type="match status" value="1"/>
</dbReference>